<keyword evidence="2" id="KW-1185">Reference proteome</keyword>
<name>A0ABR3DE34_NEUIN</name>
<proteinExistence type="predicted"/>
<sequence>MIFSFSRQAGGDNPIFHWIFDLFGNLSSDTQPVQTSFNRHKLLSLPGAKVLDIFGRRKKTKIHRYLLFVFEYPKKRGGVYGFERWSCFDFFHETGVTKVVVHPPNY</sequence>
<comment type="caution">
    <text evidence="1">The sequence shown here is derived from an EMBL/GenBank/DDBJ whole genome shotgun (WGS) entry which is preliminary data.</text>
</comment>
<protein>
    <submittedName>
        <fullName evidence="1">Uncharacterized protein</fullName>
    </submittedName>
</protein>
<accession>A0ABR3DE34</accession>
<reference evidence="1 2" key="1">
    <citation type="submission" date="2023-09" db="EMBL/GenBank/DDBJ databases">
        <title>Multi-omics analysis of a traditional fermented food reveals byproduct-associated fungal strains for waste-to-food upcycling.</title>
        <authorList>
            <consortium name="Lawrence Berkeley National Laboratory"/>
            <person name="Rekdal V.M."/>
            <person name="Villalobos-Escobedo J.M."/>
            <person name="Rodriguez-Valeron N."/>
            <person name="Garcia M.O."/>
            <person name="Vasquez D.P."/>
            <person name="Damayanti I."/>
            <person name="Sorensen P.M."/>
            <person name="Baidoo E.E."/>
            <person name="De Carvalho A.C."/>
            <person name="Riley R."/>
            <person name="Lipzen A."/>
            <person name="He G."/>
            <person name="Yan M."/>
            <person name="Haridas S."/>
            <person name="Daum C."/>
            <person name="Yoshinaga Y."/>
            <person name="Ng V."/>
            <person name="Grigoriev I.V."/>
            <person name="Munk R."/>
            <person name="Nuraida L."/>
            <person name="Wijaya C.H."/>
            <person name="Morales P.-C."/>
            <person name="Keasling J.D."/>
        </authorList>
    </citation>
    <scope>NUCLEOTIDE SEQUENCE [LARGE SCALE GENOMIC DNA]</scope>
    <source>
        <strain evidence="1 2">FGSC 2613</strain>
    </source>
</reference>
<evidence type="ECO:0000313" key="1">
    <source>
        <dbReference type="EMBL" id="KAL0470926.1"/>
    </source>
</evidence>
<organism evidence="1 2">
    <name type="scientific">Neurospora intermedia</name>
    <dbReference type="NCBI Taxonomy" id="5142"/>
    <lineage>
        <taxon>Eukaryota</taxon>
        <taxon>Fungi</taxon>
        <taxon>Dikarya</taxon>
        <taxon>Ascomycota</taxon>
        <taxon>Pezizomycotina</taxon>
        <taxon>Sordariomycetes</taxon>
        <taxon>Sordariomycetidae</taxon>
        <taxon>Sordariales</taxon>
        <taxon>Sordariaceae</taxon>
        <taxon>Neurospora</taxon>
    </lineage>
</organism>
<dbReference type="Proteomes" id="UP001451303">
    <property type="component" value="Unassembled WGS sequence"/>
</dbReference>
<gene>
    <name evidence="1" type="ORF">QR685DRAFT_571961</name>
</gene>
<dbReference type="EMBL" id="JAVLET010000004">
    <property type="protein sequence ID" value="KAL0470926.1"/>
    <property type="molecule type" value="Genomic_DNA"/>
</dbReference>
<evidence type="ECO:0000313" key="2">
    <source>
        <dbReference type="Proteomes" id="UP001451303"/>
    </source>
</evidence>